<dbReference type="PANTHER" id="PTHR24198">
    <property type="entry name" value="ANKYRIN REPEAT AND PROTEIN KINASE DOMAIN-CONTAINING PROTEIN"/>
    <property type="match status" value="1"/>
</dbReference>
<feature type="repeat" description="ANK" evidence="3">
    <location>
        <begin position="71"/>
        <end position="94"/>
    </location>
</feature>
<dbReference type="Proteomes" id="UP000683360">
    <property type="component" value="Unassembled WGS sequence"/>
</dbReference>
<keyword evidence="2 3" id="KW-0040">ANK repeat</keyword>
<dbReference type="Gene3D" id="1.25.40.20">
    <property type="entry name" value="Ankyrin repeat-containing domain"/>
    <property type="match status" value="1"/>
</dbReference>
<reference evidence="4" key="1">
    <citation type="submission" date="2021-03" db="EMBL/GenBank/DDBJ databases">
        <authorList>
            <person name="Bekaert M."/>
        </authorList>
    </citation>
    <scope>NUCLEOTIDE SEQUENCE</scope>
</reference>
<organism evidence="4 5">
    <name type="scientific">Mytilus edulis</name>
    <name type="common">Blue mussel</name>
    <dbReference type="NCBI Taxonomy" id="6550"/>
    <lineage>
        <taxon>Eukaryota</taxon>
        <taxon>Metazoa</taxon>
        <taxon>Spiralia</taxon>
        <taxon>Lophotrochozoa</taxon>
        <taxon>Mollusca</taxon>
        <taxon>Bivalvia</taxon>
        <taxon>Autobranchia</taxon>
        <taxon>Pteriomorphia</taxon>
        <taxon>Mytilida</taxon>
        <taxon>Mytiloidea</taxon>
        <taxon>Mytilidae</taxon>
        <taxon>Mytilinae</taxon>
        <taxon>Mytilus</taxon>
    </lineage>
</organism>
<protein>
    <recommendedName>
        <fullName evidence="6">Ankyrin repeat protein</fullName>
    </recommendedName>
</protein>
<keyword evidence="1" id="KW-0677">Repeat</keyword>
<dbReference type="InterPro" id="IPR002110">
    <property type="entry name" value="Ankyrin_rpt"/>
</dbReference>
<evidence type="ECO:0008006" key="6">
    <source>
        <dbReference type="Google" id="ProtNLM"/>
    </source>
</evidence>
<dbReference type="Pfam" id="PF12796">
    <property type="entry name" value="Ank_2"/>
    <property type="match status" value="1"/>
</dbReference>
<dbReference type="OrthoDB" id="6074335at2759"/>
<dbReference type="AlphaFoldDB" id="A0A8S3V6Q2"/>
<dbReference type="PROSITE" id="PS50297">
    <property type="entry name" value="ANK_REP_REGION"/>
    <property type="match status" value="2"/>
</dbReference>
<dbReference type="SMART" id="SM00248">
    <property type="entry name" value="ANK"/>
    <property type="match status" value="4"/>
</dbReference>
<dbReference type="SUPFAM" id="SSF48403">
    <property type="entry name" value="Ankyrin repeat"/>
    <property type="match status" value="1"/>
</dbReference>
<dbReference type="EMBL" id="CAJPWZ010003148">
    <property type="protein sequence ID" value="CAG2253310.1"/>
    <property type="molecule type" value="Genomic_DNA"/>
</dbReference>
<comment type="caution">
    <text evidence="4">The sequence shown here is derived from an EMBL/GenBank/DDBJ whole genome shotgun (WGS) entry which is preliminary data.</text>
</comment>
<dbReference type="Pfam" id="PF00023">
    <property type="entry name" value="Ank"/>
    <property type="match status" value="1"/>
</dbReference>
<dbReference type="PANTHER" id="PTHR24198:SF165">
    <property type="entry name" value="ANKYRIN REPEAT-CONTAINING PROTEIN-RELATED"/>
    <property type="match status" value="1"/>
</dbReference>
<sequence>MTSRQLRGLLEAATAGDLETVKDYLSKGADINYCHLYNCTPLNAAAKGGFTNIVKLLLGRADIDPNKEKSNGDSPLQSAASEGHLDIIQLLLKRTDIDPNKENKYGNTPLHAAAEGGFINIVKLLLERADIDPNKENKEDIFYKSFLHPSFYNKN</sequence>
<evidence type="ECO:0000313" key="5">
    <source>
        <dbReference type="Proteomes" id="UP000683360"/>
    </source>
</evidence>
<proteinExistence type="predicted"/>
<dbReference type="PROSITE" id="PS50088">
    <property type="entry name" value="ANK_REPEAT"/>
    <property type="match status" value="2"/>
</dbReference>
<evidence type="ECO:0000256" key="2">
    <source>
        <dbReference type="ARBA" id="ARBA00023043"/>
    </source>
</evidence>
<evidence type="ECO:0000256" key="3">
    <source>
        <dbReference type="PROSITE-ProRule" id="PRU00023"/>
    </source>
</evidence>
<evidence type="ECO:0000256" key="1">
    <source>
        <dbReference type="ARBA" id="ARBA00022737"/>
    </source>
</evidence>
<feature type="repeat" description="ANK" evidence="3">
    <location>
        <begin position="105"/>
        <end position="128"/>
    </location>
</feature>
<name>A0A8S3V6Q2_MYTED</name>
<keyword evidence="5" id="KW-1185">Reference proteome</keyword>
<accession>A0A8S3V6Q2</accession>
<evidence type="ECO:0000313" key="4">
    <source>
        <dbReference type="EMBL" id="CAG2253310.1"/>
    </source>
</evidence>
<dbReference type="InterPro" id="IPR036770">
    <property type="entry name" value="Ankyrin_rpt-contain_sf"/>
</dbReference>
<gene>
    <name evidence="4" type="ORF">MEDL_64846</name>
</gene>